<dbReference type="Gene3D" id="3.20.20.70">
    <property type="entry name" value="Aldolase class I"/>
    <property type="match status" value="1"/>
</dbReference>
<dbReference type="RefSeq" id="WP_107724778.1">
    <property type="nucleotide sequence ID" value="NZ_PZZP01000001.1"/>
</dbReference>
<dbReference type="AlphaFoldDB" id="A0A2T4Z7P3"/>
<evidence type="ECO:0000313" key="3">
    <source>
        <dbReference type="Proteomes" id="UP000241639"/>
    </source>
</evidence>
<dbReference type="InterPro" id="IPR054574">
    <property type="entry name" value="Cgl0159_dom"/>
</dbReference>
<gene>
    <name evidence="2" type="ORF">C8J48_0478</name>
</gene>
<accession>A0A2T4Z7P3</accession>
<dbReference type="Pfam" id="PF22649">
    <property type="entry name" value="Cgl0159"/>
    <property type="match status" value="1"/>
</dbReference>
<dbReference type="Proteomes" id="UP000241639">
    <property type="component" value="Unassembled WGS sequence"/>
</dbReference>
<feature type="domain" description="Cgl0159-like" evidence="1">
    <location>
        <begin position="41"/>
        <end position="78"/>
    </location>
</feature>
<proteinExistence type="predicted"/>
<protein>
    <recommendedName>
        <fullName evidence="1">Cgl0159-like domain-containing protein</fullName>
    </recommendedName>
</protein>
<dbReference type="OrthoDB" id="3726202at2"/>
<keyword evidence="3" id="KW-1185">Reference proteome</keyword>
<organism evidence="2 3">
    <name type="scientific">Desmospora activa DSM 45169</name>
    <dbReference type="NCBI Taxonomy" id="1121389"/>
    <lineage>
        <taxon>Bacteria</taxon>
        <taxon>Bacillati</taxon>
        <taxon>Bacillota</taxon>
        <taxon>Bacilli</taxon>
        <taxon>Bacillales</taxon>
        <taxon>Thermoactinomycetaceae</taxon>
        <taxon>Desmospora</taxon>
    </lineage>
</organism>
<dbReference type="InterPro" id="IPR013785">
    <property type="entry name" value="Aldolase_TIM"/>
</dbReference>
<evidence type="ECO:0000313" key="2">
    <source>
        <dbReference type="EMBL" id="PTM57912.1"/>
    </source>
</evidence>
<reference evidence="2 3" key="1">
    <citation type="submission" date="2018-04" db="EMBL/GenBank/DDBJ databases">
        <title>Genomic Encyclopedia of Archaeal and Bacterial Type Strains, Phase II (KMG-II): from individual species to whole genera.</title>
        <authorList>
            <person name="Goeker M."/>
        </authorList>
    </citation>
    <scope>NUCLEOTIDE SEQUENCE [LARGE SCALE GENOMIC DNA]</scope>
    <source>
        <strain evidence="2 3">DSM 45169</strain>
    </source>
</reference>
<dbReference type="EMBL" id="PZZP01000001">
    <property type="protein sequence ID" value="PTM57912.1"/>
    <property type="molecule type" value="Genomic_DNA"/>
</dbReference>
<comment type="caution">
    <text evidence="2">The sequence shown here is derived from an EMBL/GenBank/DDBJ whole genome shotgun (WGS) entry which is preliminary data.</text>
</comment>
<sequence>MDGLFQAADCTSIILEQRLHHPGRPRELAVHRRRRKGWQREKLVILAADHPARRETSAGGDLWAMADRAELLHRIVSTQSR</sequence>
<name>A0A2T4Z7P3_9BACL</name>
<evidence type="ECO:0000259" key="1">
    <source>
        <dbReference type="Pfam" id="PF22649"/>
    </source>
</evidence>